<name>A0A8C1J3W2_CYPCA</name>
<evidence type="ECO:0000256" key="3">
    <source>
        <dbReference type="ARBA" id="ARBA00022679"/>
    </source>
</evidence>
<dbReference type="CDD" id="cd01437">
    <property type="entry name" value="parp_like"/>
    <property type="match status" value="1"/>
</dbReference>
<sequence length="392" mass="45118">EAVPKDKFTSAKEALKATGPQVKGTRNPDIFCHLSNAEVHKYYDLSGGKYYCWTRWGRVGESGQNNLARPSTADFFFFFFFFFFKITNLTMSNILCFIQLDTVDGGDVKVKSEQQVLPCTLDEATQRLIRFIFDNDMFKEAMTSMNLDIKKMPLGKLSKQQIAKGFEALEEIEAAIKRGERNKLEELFTIIPHNFGRNRPPVISDDYVLQGKKEMLLVLADIEVAQSLKAESEKAKEEMKDMVPHPVDQNYQSLKCKLSLMDKKSKEFKIIEKYLNATGRKGLTLVDVWEVERDTEAERFRENDALENRKLLWHGTNVAVVAIFGLSYFLFSCSDPSEEVFIEFDGKKVAVPQGKAIKQQQYQGSSFFNSEYLIYKESQCHIRYLLELKFGY</sequence>
<evidence type="ECO:0000256" key="9">
    <source>
        <dbReference type="ARBA" id="ARBA00024347"/>
    </source>
</evidence>
<organism evidence="14 15">
    <name type="scientific">Cyprinus carpio</name>
    <name type="common">Common carp</name>
    <dbReference type="NCBI Taxonomy" id="7962"/>
    <lineage>
        <taxon>Eukaryota</taxon>
        <taxon>Metazoa</taxon>
        <taxon>Chordata</taxon>
        <taxon>Craniata</taxon>
        <taxon>Vertebrata</taxon>
        <taxon>Euteleostomi</taxon>
        <taxon>Actinopterygii</taxon>
        <taxon>Neopterygii</taxon>
        <taxon>Teleostei</taxon>
        <taxon>Ostariophysi</taxon>
        <taxon>Cypriniformes</taxon>
        <taxon>Cyprinidae</taxon>
        <taxon>Cyprininae</taxon>
        <taxon>Cyprinus</taxon>
    </lineage>
</organism>
<proteinExistence type="inferred from homology"/>
<dbReference type="InterPro" id="IPR036616">
    <property type="entry name" value="Poly(ADP-ribose)pol_reg_dom_sf"/>
</dbReference>
<dbReference type="Ensembl" id="ENSCCRT00010029143.1">
    <property type="protein sequence ID" value="ENSCCRP00010026558.1"/>
    <property type="gene ID" value="ENSCCRG00010011331.1"/>
</dbReference>
<accession>A0A8C1J3W2</accession>
<evidence type="ECO:0000256" key="7">
    <source>
        <dbReference type="ARBA" id="ARBA00023204"/>
    </source>
</evidence>
<evidence type="ECO:0000256" key="5">
    <source>
        <dbReference type="ARBA" id="ARBA00022763"/>
    </source>
</evidence>
<dbReference type="PROSITE" id="PS51059">
    <property type="entry name" value="PARP_CATALYTIC"/>
    <property type="match status" value="1"/>
</dbReference>
<evidence type="ECO:0000256" key="11">
    <source>
        <dbReference type="SAM" id="Phobius"/>
    </source>
</evidence>
<dbReference type="Pfam" id="PF00644">
    <property type="entry name" value="PARP"/>
    <property type="match status" value="2"/>
</dbReference>
<dbReference type="Proteomes" id="UP000694427">
    <property type="component" value="Unplaced"/>
</dbReference>
<evidence type="ECO:0000313" key="15">
    <source>
        <dbReference type="Proteomes" id="UP000694427"/>
    </source>
</evidence>
<comment type="similarity">
    <text evidence="9">Belongs to the ARTD/PARP family.</text>
</comment>
<dbReference type="GO" id="GO:0003950">
    <property type="term" value="F:NAD+ poly-ADP-ribosyltransferase activity"/>
    <property type="evidence" value="ECO:0007669"/>
    <property type="project" value="UniProtKB-UniRule"/>
</dbReference>
<evidence type="ECO:0000256" key="4">
    <source>
        <dbReference type="ARBA" id="ARBA00022695"/>
    </source>
</evidence>
<dbReference type="Gene3D" id="3.90.228.10">
    <property type="match status" value="2"/>
</dbReference>
<keyword evidence="8" id="KW-0539">Nucleus</keyword>
<dbReference type="SUPFAM" id="SSF142921">
    <property type="entry name" value="WGR domain-like"/>
    <property type="match status" value="1"/>
</dbReference>
<keyword evidence="5" id="KW-0227">DNA damage</keyword>
<feature type="transmembrane region" description="Helical" evidence="11">
    <location>
        <begin position="311"/>
        <end position="331"/>
    </location>
</feature>
<dbReference type="InterPro" id="IPR036930">
    <property type="entry name" value="WGR_dom_sf"/>
</dbReference>
<dbReference type="AlphaFoldDB" id="A0A8C1J3W2"/>
<protein>
    <recommendedName>
        <fullName evidence="10">Poly [ADP-ribose] polymerase</fullName>
        <shortName evidence="10">PARP</shortName>
        <ecNumber evidence="10">2.4.2.-</ecNumber>
    </recommendedName>
</protein>
<dbReference type="SUPFAM" id="SSF47587">
    <property type="entry name" value="Domain of poly(ADP-ribose) polymerase"/>
    <property type="match status" value="1"/>
</dbReference>
<keyword evidence="15" id="KW-1185">Reference proteome</keyword>
<dbReference type="InterPro" id="IPR012317">
    <property type="entry name" value="Poly(ADP-ribose)pol_cat_dom"/>
</dbReference>
<dbReference type="GO" id="GO:0005730">
    <property type="term" value="C:nucleolus"/>
    <property type="evidence" value="ECO:0007669"/>
    <property type="project" value="TreeGrafter"/>
</dbReference>
<feature type="domain" description="PARP alpha-helical" evidence="13">
    <location>
        <begin position="118"/>
        <end position="230"/>
    </location>
</feature>
<evidence type="ECO:0000313" key="14">
    <source>
        <dbReference type="Ensembl" id="ENSCCRP00010026558.1"/>
    </source>
</evidence>
<keyword evidence="7" id="KW-0234">DNA repair</keyword>
<keyword evidence="3 10" id="KW-0808">Transferase</keyword>
<dbReference type="GO" id="GO:0016779">
    <property type="term" value="F:nucleotidyltransferase activity"/>
    <property type="evidence" value="ECO:0007669"/>
    <property type="project" value="UniProtKB-KW"/>
</dbReference>
<evidence type="ECO:0000256" key="10">
    <source>
        <dbReference type="RuleBase" id="RU362114"/>
    </source>
</evidence>
<comment type="subcellular location">
    <subcellularLocation>
        <location evidence="1">Nucleus</location>
    </subcellularLocation>
</comment>
<dbReference type="GO" id="GO:0035861">
    <property type="term" value="C:site of double-strand break"/>
    <property type="evidence" value="ECO:0007669"/>
    <property type="project" value="TreeGrafter"/>
</dbReference>
<keyword evidence="11" id="KW-0812">Transmembrane</keyword>
<keyword evidence="6 10" id="KW-0520">NAD</keyword>
<keyword evidence="11" id="KW-0472">Membrane</keyword>
<dbReference type="Gene3D" id="1.20.142.10">
    <property type="entry name" value="Poly(ADP-ribose) polymerase, regulatory domain"/>
    <property type="match status" value="1"/>
</dbReference>
<dbReference type="GO" id="GO:1990404">
    <property type="term" value="F:NAD+-protein mono-ADP-ribosyltransferase activity"/>
    <property type="evidence" value="ECO:0007669"/>
    <property type="project" value="TreeGrafter"/>
</dbReference>
<dbReference type="GO" id="GO:0006302">
    <property type="term" value="P:double-strand break repair"/>
    <property type="evidence" value="ECO:0007669"/>
    <property type="project" value="TreeGrafter"/>
</dbReference>
<keyword evidence="11" id="KW-1133">Transmembrane helix</keyword>
<feature type="transmembrane region" description="Helical" evidence="11">
    <location>
        <begin position="75"/>
        <end position="98"/>
    </location>
</feature>
<dbReference type="PROSITE" id="PS51060">
    <property type="entry name" value="PARP_ALPHA_HD"/>
    <property type="match status" value="1"/>
</dbReference>
<dbReference type="Pfam" id="PF02877">
    <property type="entry name" value="PARP_reg"/>
    <property type="match status" value="1"/>
</dbReference>
<evidence type="ECO:0000256" key="6">
    <source>
        <dbReference type="ARBA" id="ARBA00023027"/>
    </source>
</evidence>
<dbReference type="Pfam" id="PF05406">
    <property type="entry name" value="WGR"/>
    <property type="match status" value="1"/>
</dbReference>
<evidence type="ECO:0000256" key="8">
    <source>
        <dbReference type="ARBA" id="ARBA00023242"/>
    </source>
</evidence>
<reference evidence="14" key="2">
    <citation type="submission" date="2025-09" db="UniProtKB">
        <authorList>
            <consortium name="Ensembl"/>
        </authorList>
    </citation>
    <scope>IDENTIFICATION</scope>
</reference>
<dbReference type="SUPFAM" id="SSF56399">
    <property type="entry name" value="ADP-ribosylation"/>
    <property type="match status" value="1"/>
</dbReference>
<keyword evidence="2 10" id="KW-0328">Glycosyltransferase</keyword>
<dbReference type="InterPro" id="IPR050800">
    <property type="entry name" value="ARTD/PARP"/>
</dbReference>
<dbReference type="InterPro" id="IPR004102">
    <property type="entry name" value="Poly(ADP-ribose)pol_reg_dom"/>
</dbReference>
<dbReference type="PANTHER" id="PTHR10459">
    <property type="entry name" value="DNA LIGASE"/>
    <property type="match status" value="1"/>
</dbReference>
<dbReference type="PANTHER" id="PTHR10459:SF66">
    <property type="entry name" value="PROTEIN MONO-ADP-RIBOSYLTRANSFERASE PARP3"/>
    <property type="match status" value="1"/>
</dbReference>
<evidence type="ECO:0000256" key="1">
    <source>
        <dbReference type="ARBA" id="ARBA00004123"/>
    </source>
</evidence>
<dbReference type="InterPro" id="IPR008893">
    <property type="entry name" value="WGR_domain"/>
</dbReference>
<keyword evidence="4" id="KW-0548">Nucleotidyltransferase</keyword>
<dbReference type="EC" id="2.4.2.-" evidence="10"/>
<evidence type="ECO:0000256" key="2">
    <source>
        <dbReference type="ARBA" id="ARBA00022676"/>
    </source>
</evidence>
<feature type="domain" description="PARP catalytic" evidence="12">
    <location>
        <begin position="245"/>
        <end position="392"/>
    </location>
</feature>
<evidence type="ECO:0000259" key="13">
    <source>
        <dbReference type="PROSITE" id="PS51060"/>
    </source>
</evidence>
<evidence type="ECO:0000259" key="12">
    <source>
        <dbReference type="PROSITE" id="PS51059"/>
    </source>
</evidence>
<reference evidence="14" key="1">
    <citation type="submission" date="2025-08" db="UniProtKB">
        <authorList>
            <consortium name="Ensembl"/>
        </authorList>
    </citation>
    <scope>IDENTIFICATION</scope>
</reference>
<dbReference type="GO" id="GO:0070212">
    <property type="term" value="P:protein poly-ADP-ribosylation"/>
    <property type="evidence" value="ECO:0007669"/>
    <property type="project" value="TreeGrafter"/>
</dbReference>